<reference evidence="1" key="1">
    <citation type="journal article" date="2021" name="PeerJ">
        <title>Extensive microbial diversity within the chicken gut microbiome revealed by metagenomics and culture.</title>
        <authorList>
            <person name="Gilroy R."/>
            <person name="Ravi A."/>
            <person name="Getino M."/>
            <person name="Pursley I."/>
            <person name="Horton D.L."/>
            <person name="Alikhan N.F."/>
            <person name="Baker D."/>
            <person name="Gharbi K."/>
            <person name="Hall N."/>
            <person name="Watson M."/>
            <person name="Adriaenssens E.M."/>
            <person name="Foster-Nyarko E."/>
            <person name="Jarju S."/>
            <person name="Secka A."/>
            <person name="Antonio M."/>
            <person name="Oren A."/>
            <person name="Chaudhuri R.R."/>
            <person name="La Ragione R."/>
            <person name="Hildebrand F."/>
            <person name="Pallen M.J."/>
        </authorList>
    </citation>
    <scope>NUCLEOTIDE SEQUENCE</scope>
    <source>
        <strain evidence="1">ChiSjej5B23-16112</strain>
    </source>
</reference>
<comment type="caution">
    <text evidence="1">The sequence shown here is derived from an EMBL/GenBank/DDBJ whole genome shotgun (WGS) entry which is preliminary data.</text>
</comment>
<evidence type="ECO:0000313" key="1">
    <source>
        <dbReference type="EMBL" id="HJF93867.1"/>
    </source>
</evidence>
<proteinExistence type="predicted"/>
<name>A0A921LFQ2_9FIRM</name>
<dbReference type="EMBL" id="DYVY01000060">
    <property type="protein sequence ID" value="HJF93867.1"/>
    <property type="molecule type" value="Genomic_DNA"/>
</dbReference>
<accession>A0A921LFQ2</accession>
<protein>
    <submittedName>
        <fullName evidence="1">Uncharacterized protein</fullName>
    </submittedName>
</protein>
<feature type="non-terminal residue" evidence="1">
    <location>
        <position position="1"/>
    </location>
</feature>
<reference evidence="1" key="2">
    <citation type="submission" date="2021-09" db="EMBL/GenBank/DDBJ databases">
        <authorList>
            <person name="Gilroy R."/>
        </authorList>
    </citation>
    <scope>NUCLEOTIDE SEQUENCE</scope>
    <source>
        <strain evidence="1">ChiSjej5B23-16112</strain>
    </source>
</reference>
<sequence length="131" mass="15213">GQEFSYGDDGYFSSMESDYSGDSVDFTYTFNEYYTLEEMAEDRADCSWMEEYEEYSNIVPGEVQEMEVNGRTVYWVANTFDFDGDMHFADYYGWTQVGNILFEIEMNNYGSDALTADESLLQEAFENVVLN</sequence>
<dbReference type="Proteomes" id="UP000769156">
    <property type="component" value="Unassembled WGS sequence"/>
</dbReference>
<evidence type="ECO:0000313" key="2">
    <source>
        <dbReference type="Proteomes" id="UP000769156"/>
    </source>
</evidence>
<dbReference type="AlphaFoldDB" id="A0A921LFQ2"/>
<organism evidence="1 2">
    <name type="scientific">Lachnoclostridium phocaeense</name>
    <dbReference type="NCBI Taxonomy" id="1871021"/>
    <lineage>
        <taxon>Bacteria</taxon>
        <taxon>Bacillati</taxon>
        <taxon>Bacillota</taxon>
        <taxon>Clostridia</taxon>
        <taxon>Lachnospirales</taxon>
        <taxon>Lachnospiraceae</taxon>
    </lineage>
</organism>
<gene>
    <name evidence="1" type="ORF">K8V82_03650</name>
</gene>